<evidence type="ECO:0000256" key="2">
    <source>
        <dbReference type="ARBA" id="ARBA00023015"/>
    </source>
</evidence>
<comment type="caution">
    <text evidence="5">The sequence shown here is derived from an EMBL/GenBank/DDBJ whole genome shotgun (WGS) entry which is preliminary data.</text>
</comment>
<keyword evidence="6" id="KW-1185">Reference proteome</keyword>
<dbReference type="GO" id="GO:0006808">
    <property type="term" value="P:regulation of nitrogen utilization"/>
    <property type="evidence" value="ECO:0007669"/>
    <property type="project" value="InterPro"/>
</dbReference>
<keyword evidence="4" id="KW-0535">Nitrogen fixation</keyword>
<evidence type="ECO:0000256" key="1">
    <source>
        <dbReference type="ARBA" id="ARBA00002440"/>
    </source>
</evidence>
<proteinExistence type="predicted"/>
<keyword evidence="2" id="KW-0805">Transcription regulation</keyword>
<reference evidence="5 6" key="1">
    <citation type="submission" date="2018-12" db="EMBL/GenBank/DDBJ databases">
        <title>First genome draft of Desulfovibrio legallis sp. nov.</title>
        <authorList>
            <person name="Ben Dhia O."/>
            <person name="Najjari A."/>
            <person name="Ferjani R."/>
            <person name="Fhoula I."/>
            <person name="Fardeau M.-L."/>
            <person name="Boudabbous A."/>
            <person name="Ouzari H.I."/>
        </authorList>
    </citation>
    <scope>NUCLEOTIDE SEQUENCE [LARGE SCALE GENOMIC DNA]</scope>
    <source>
        <strain evidence="5 6">H1T</strain>
    </source>
</reference>
<dbReference type="PANTHER" id="PTHR30115">
    <property type="entry name" value="NITROGEN REGULATORY PROTEIN P-II"/>
    <property type="match status" value="1"/>
</dbReference>
<dbReference type="InterPro" id="IPR011322">
    <property type="entry name" value="N-reg_PII-like_a/b"/>
</dbReference>
<dbReference type="RefSeq" id="WP_130957980.1">
    <property type="nucleotide sequence ID" value="NZ_JBHSHA010000008.1"/>
</dbReference>
<dbReference type="AlphaFoldDB" id="A0A6H3FBH4"/>
<keyword evidence="3" id="KW-0804">Transcription</keyword>
<evidence type="ECO:0000256" key="4">
    <source>
        <dbReference type="ARBA" id="ARBA00023231"/>
    </source>
</evidence>
<dbReference type="SMART" id="SM00938">
    <property type="entry name" value="P-II"/>
    <property type="match status" value="1"/>
</dbReference>
<dbReference type="GO" id="GO:0005829">
    <property type="term" value="C:cytosol"/>
    <property type="evidence" value="ECO:0007669"/>
    <property type="project" value="TreeGrafter"/>
</dbReference>
<gene>
    <name evidence="5" type="ORF">EB812_07250</name>
</gene>
<dbReference type="Gene3D" id="3.30.70.120">
    <property type="match status" value="1"/>
</dbReference>
<dbReference type="PROSITE" id="PS51343">
    <property type="entry name" value="PII_GLNB_DOM"/>
    <property type="match status" value="1"/>
</dbReference>
<dbReference type="InterPro" id="IPR002187">
    <property type="entry name" value="N-reg_PII"/>
</dbReference>
<evidence type="ECO:0000313" key="5">
    <source>
        <dbReference type="EMBL" id="TBH79696.1"/>
    </source>
</evidence>
<dbReference type="PANTHER" id="PTHR30115:SF13">
    <property type="entry name" value="PII-LIKE PROTEIN GLNBI"/>
    <property type="match status" value="1"/>
</dbReference>
<dbReference type="SUPFAM" id="SSF54913">
    <property type="entry name" value="GlnB-like"/>
    <property type="match status" value="1"/>
</dbReference>
<evidence type="ECO:0000256" key="3">
    <source>
        <dbReference type="ARBA" id="ARBA00023163"/>
    </source>
</evidence>
<dbReference type="Pfam" id="PF00543">
    <property type="entry name" value="P-II"/>
    <property type="match status" value="1"/>
</dbReference>
<protein>
    <submittedName>
        <fullName evidence="5">P-II family nitrogen regulator</fullName>
    </submittedName>
</protein>
<dbReference type="GO" id="GO:0005524">
    <property type="term" value="F:ATP binding"/>
    <property type="evidence" value="ECO:0007669"/>
    <property type="project" value="TreeGrafter"/>
</dbReference>
<comment type="function">
    <text evidence="1">Could be involved in the regulation of nitrogen fixation.</text>
</comment>
<accession>A0A6H3FBH4</accession>
<dbReference type="PRINTS" id="PR00340">
    <property type="entry name" value="PIIGLNB"/>
</dbReference>
<dbReference type="InterPro" id="IPR015867">
    <property type="entry name" value="N-reg_PII/ATP_PRibTrfase_C"/>
</dbReference>
<dbReference type="Proteomes" id="UP000292919">
    <property type="component" value="Unassembled WGS sequence"/>
</dbReference>
<dbReference type="GO" id="GO:0030234">
    <property type="term" value="F:enzyme regulator activity"/>
    <property type="evidence" value="ECO:0007669"/>
    <property type="project" value="InterPro"/>
</dbReference>
<sequence>MQMIRTIIRPEKTTEVLSELLAAGFPAVTKLDVVGRGKQKGIMVGDIQYDEIPKQMLMLVVSDEDKDDAVRVILRTAKTGDGHYGDGRIFVAPVSESWTISSGKSGL</sequence>
<name>A0A6H3FBH4_9BACT</name>
<dbReference type="EMBL" id="SIXC01000007">
    <property type="protein sequence ID" value="TBH79696.1"/>
    <property type="molecule type" value="Genomic_DNA"/>
</dbReference>
<evidence type="ECO:0000313" key="6">
    <source>
        <dbReference type="Proteomes" id="UP000292919"/>
    </source>
</evidence>
<organism evidence="5 6">
    <name type="scientific">Desulfovibrio legallii</name>
    <dbReference type="NCBI Taxonomy" id="571438"/>
    <lineage>
        <taxon>Bacteria</taxon>
        <taxon>Pseudomonadati</taxon>
        <taxon>Thermodesulfobacteriota</taxon>
        <taxon>Desulfovibrionia</taxon>
        <taxon>Desulfovibrionales</taxon>
        <taxon>Desulfovibrionaceae</taxon>
        <taxon>Desulfovibrio</taxon>
    </lineage>
</organism>